<evidence type="ECO:0000256" key="4">
    <source>
        <dbReference type="ARBA" id="ARBA00022722"/>
    </source>
</evidence>
<gene>
    <name evidence="14" type="ORF">WJX75_003876</name>
</gene>
<evidence type="ECO:0000256" key="2">
    <source>
        <dbReference type="ARBA" id="ARBA00009262"/>
    </source>
</evidence>
<keyword evidence="6 11" id="KW-0255">Endonuclease</keyword>
<dbReference type="InterPro" id="IPR041175">
    <property type="entry name" value="VLRF1/Vms1"/>
</dbReference>
<accession>A0ABR2YPV7</accession>
<keyword evidence="7 11" id="KW-0378">Hydrolase</keyword>
<feature type="compositionally biased region" description="Basic and acidic residues" evidence="12">
    <location>
        <begin position="403"/>
        <end position="416"/>
    </location>
</feature>
<evidence type="ECO:0000256" key="10">
    <source>
        <dbReference type="PROSITE-ProRule" id="PRU00023"/>
    </source>
</evidence>
<sequence length="484" mass="51899">MIPTPGVTEEEFERSVQHDGEVSSISGSDSDSEDDADTARLGSHAATSTSQRSAEAIFVSGEQVFKVWRALLHPDQRHGEPDQALLADRLLTVRQGTGHWVVLLSRGGHFAATIFNVSGGRLSGQGKHDGPPYEVLVHKTFHRYVVRAKAGGRQSAKDATGKSIKSAGSALRRHNEAALEREIQDTLKSWKERLQAAALIFVHAPSSNAAALFGGDHPALERGDARIRSVPFTTRRPTFTETKRVLTTLLSVHSAELPPNVPADATSTPSKAKAPKESAQKAKITKPATVEAPFVPTIPDSALHVAAKAGDAAEVSKLLQRGDDPAVLDDRGRPPYAVAADKDIRDAFRRYMASSDALDWDWAAAGVPSALTPEMEAQQAARQAEKKAKLREKEKERKKRAAERKSRAAEESRAAAEAEVSSAAAEAAALAARQEGGSSGKVIVRGKQRGSQRKPQGRMSVRGVAPWILGLAAICIAATQRRHA</sequence>
<feature type="region of interest" description="Disordered" evidence="12">
    <location>
        <begin position="1"/>
        <end position="53"/>
    </location>
</feature>
<dbReference type="InterPro" id="IPR036770">
    <property type="entry name" value="Ankyrin_rpt-contain_sf"/>
</dbReference>
<comment type="subcellular location">
    <subcellularLocation>
        <location evidence="1">Cytoplasm</location>
    </subcellularLocation>
</comment>
<dbReference type="PROSITE" id="PS50088">
    <property type="entry name" value="ANK_REPEAT"/>
    <property type="match status" value="1"/>
</dbReference>
<dbReference type="InterPro" id="IPR047139">
    <property type="entry name" value="ANKZ1/VMS1"/>
</dbReference>
<protein>
    <recommendedName>
        <fullName evidence="13">VLRF1 domain-containing protein</fullName>
    </recommendedName>
</protein>
<feature type="repeat" description="ANK" evidence="10">
    <location>
        <begin position="298"/>
        <end position="330"/>
    </location>
</feature>
<dbReference type="Proteomes" id="UP001491310">
    <property type="component" value="Unassembled WGS sequence"/>
</dbReference>
<reference evidence="14 15" key="1">
    <citation type="journal article" date="2024" name="Nat. Commun.">
        <title>Phylogenomics reveals the evolutionary origins of lichenization in chlorophyte algae.</title>
        <authorList>
            <person name="Puginier C."/>
            <person name="Libourel C."/>
            <person name="Otte J."/>
            <person name="Skaloud P."/>
            <person name="Haon M."/>
            <person name="Grisel S."/>
            <person name="Petersen M."/>
            <person name="Berrin J.G."/>
            <person name="Delaux P.M."/>
            <person name="Dal Grande F."/>
            <person name="Keller J."/>
        </authorList>
    </citation>
    <scope>NUCLEOTIDE SEQUENCE [LARGE SCALE GENOMIC DNA]</scope>
    <source>
        <strain evidence="14 15">SAG 216-7</strain>
    </source>
</reference>
<feature type="compositionally biased region" description="Basic and acidic residues" evidence="12">
    <location>
        <begin position="383"/>
        <end position="395"/>
    </location>
</feature>
<feature type="compositionally biased region" description="Basic residues" evidence="12">
    <location>
        <begin position="444"/>
        <end position="456"/>
    </location>
</feature>
<proteinExistence type="inferred from homology"/>
<evidence type="ECO:0000256" key="7">
    <source>
        <dbReference type="ARBA" id="ARBA00022801"/>
    </source>
</evidence>
<keyword evidence="9" id="KW-0175">Coiled coil</keyword>
<dbReference type="PANTHER" id="PTHR16036">
    <property type="entry name" value="ANKYRIN REPEAT AND ZINC FINGER DOMAIN-CONTAINING PROTEIN 1"/>
    <property type="match status" value="1"/>
</dbReference>
<keyword evidence="3 11" id="KW-0963">Cytoplasm</keyword>
<evidence type="ECO:0000256" key="1">
    <source>
        <dbReference type="ARBA" id="ARBA00004496"/>
    </source>
</evidence>
<evidence type="ECO:0000313" key="15">
    <source>
        <dbReference type="Proteomes" id="UP001491310"/>
    </source>
</evidence>
<organism evidence="14 15">
    <name type="scientific">Coccomyxa subellipsoidea</name>
    <dbReference type="NCBI Taxonomy" id="248742"/>
    <lineage>
        <taxon>Eukaryota</taxon>
        <taxon>Viridiplantae</taxon>
        <taxon>Chlorophyta</taxon>
        <taxon>core chlorophytes</taxon>
        <taxon>Trebouxiophyceae</taxon>
        <taxon>Trebouxiophyceae incertae sedis</taxon>
        <taxon>Coccomyxaceae</taxon>
        <taxon>Coccomyxa</taxon>
    </lineage>
</organism>
<evidence type="ECO:0000256" key="12">
    <source>
        <dbReference type="SAM" id="MobiDB-lite"/>
    </source>
</evidence>
<dbReference type="Gene3D" id="1.25.40.20">
    <property type="entry name" value="Ankyrin repeat-containing domain"/>
    <property type="match status" value="1"/>
</dbReference>
<keyword evidence="15" id="KW-1185">Reference proteome</keyword>
<comment type="domain">
    <text evidence="11">The VLRF1 domain mediates binding to the 60S ribosomal subunit.</text>
</comment>
<dbReference type="Pfam" id="PF18826">
    <property type="entry name" value="bVLRF1"/>
    <property type="match status" value="1"/>
</dbReference>
<feature type="region of interest" description="Disordered" evidence="12">
    <location>
        <begin position="373"/>
        <end position="459"/>
    </location>
</feature>
<feature type="region of interest" description="Disordered" evidence="12">
    <location>
        <begin position="152"/>
        <end position="171"/>
    </location>
</feature>
<evidence type="ECO:0000313" key="14">
    <source>
        <dbReference type="EMBL" id="KAK9908857.1"/>
    </source>
</evidence>
<evidence type="ECO:0000256" key="9">
    <source>
        <dbReference type="ARBA" id="ARBA00023054"/>
    </source>
</evidence>
<comment type="similarity">
    <text evidence="2 11">Belongs to the ANKZF1/VMS1 family.</text>
</comment>
<evidence type="ECO:0000259" key="13">
    <source>
        <dbReference type="PROSITE" id="PS52044"/>
    </source>
</evidence>
<evidence type="ECO:0000256" key="11">
    <source>
        <dbReference type="PROSITE-ProRule" id="PRU01389"/>
    </source>
</evidence>
<comment type="caution">
    <text evidence="14">The sequence shown here is derived from an EMBL/GenBank/DDBJ whole genome shotgun (WGS) entry which is preliminary data.</text>
</comment>
<keyword evidence="5" id="KW-0677">Repeat</keyword>
<evidence type="ECO:0000256" key="8">
    <source>
        <dbReference type="ARBA" id="ARBA00023043"/>
    </source>
</evidence>
<name>A0ABR2YPV7_9CHLO</name>
<keyword evidence="4 11" id="KW-0540">Nuclease</keyword>
<feature type="domain" description="VLRF1" evidence="13">
    <location>
        <begin position="96"/>
        <end position="252"/>
    </location>
</feature>
<keyword evidence="8 10" id="KW-0040">ANK repeat</keyword>
<dbReference type="EMBL" id="JALJOT010000007">
    <property type="protein sequence ID" value="KAK9908857.1"/>
    <property type="molecule type" value="Genomic_DNA"/>
</dbReference>
<dbReference type="InterPro" id="IPR002110">
    <property type="entry name" value="Ankyrin_rpt"/>
</dbReference>
<evidence type="ECO:0000256" key="6">
    <source>
        <dbReference type="ARBA" id="ARBA00022759"/>
    </source>
</evidence>
<feature type="region of interest" description="Disordered" evidence="12">
    <location>
        <begin position="257"/>
        <end position="285"/>
    </location>
</feature>
<evidence type="ECO:0000256" key="5">
    <source>
        <dbReference type="ARBA" id="ARBA00022737"/>
    </source>
</evidence>
<evidence type="ECO:0000256" key="3">
    <source>
        <dbReference type="ARBA" id="ARBA00022490"/>
    </source>
</evidence>
<feature type="active site" evidence="11">
    <location>
        <position position="154"/>
    </location>
</feature>
<dbReference type="PANTHER" id="PTHR16036:SF2">
    <property type="entry name" value="TRNA ENDONUCLEASE ANKZF1"/>
    <property type="match status" value="1"/>
</dbReference>
<dbReference type="PROSITE" id="PS52044">
    <property type="entry name" value="VLRF1"/>
    <property type="match status" value="1"/>
</dbReference>
<feature type="compositionally biased region" description="Low complexity" evidence="12">
    <location>
        <begin position="417"/>
        <end position="435"/>
    </location>
</feature>